<gene>
    <name evidence="2" type="ORF">BDW42DRAFT_120329</name>
</gene>
<feature type="transmembrane region" description="Helical" evidence="1">
    <location>
        <begin position="6"/>
        <end position="28"/>
    </location>
</feature>
<keyword evidence="3" id="KW-1185">Reference proteome</keyword>
<evidence type="ECO:0000256" key="1">
    <source>
        <dbReference type="SAM" id="Phobius"/>
    </source>
</evidence>
<reference evidence="3" key="1">
    <citation type="submission" date="2017-12" db="EMBL/GenBank/DDBJ databases">
        <authorList>
            <consortium name="DOE Joint Genome Institute"/>
            <person name="Mondo S.J."/>
            <person name="Kjaerbolling I."/>
            <person name="Vesth T.C."/>
            <person name="Frisvad J.C."/>
            <person name="Nybo J.L."/>
            <person name="Theobald S."/>
            <person name="Kuo A."/>
            <person name="Bowyer P."/>
            <person name="Matsuda Y."/>
            <person name="Lyhne E.K."/>
            <person name="Kogle M.E."/>
            <person name="Clum A."/>
            <person name="Lipzen A."/>
            <person name="Salamov A."/>
            <person name="Ngan C.Y."/>
            <person name="Daum C."/>
            <person name="Chiniquy J."/>
            <person name="Barry K."/>
            <person name="LaButti K."/>
            <person name="Haridas S."/>
            <person name="Simmons B.A."/>
            <person name="Magnuson J.K."/>
            <person name="Mortensen U.H."/>
            <person name="Larsen T.O."/>
            <person name="Grigoriev I.V."/>
            <person name="Baker S.E."/>
            <person name="Andersen M.R."/>
            <person name="Nordberg H.P."/>
            <person name="Cantor M.N."/>
            <person name="Hua S.X."/>
        </authorList>
    </citation>
    <scope>NUCLEOTIDE SEQUENCE [LARGE SCALE GENOMIC DNA]</scope>
    <source>
        <strain evidence="3">IBT 19404</strain>
    </source>
</reference>
<dbReference type="Proteomes" id="UP000235023">
    <property type="component" value="Unassembled WGS sequence"/>
</dbReference>
<keyword evidence="1" id="KW-0472">Membrane</keyword>
<evidence type="ECO:0000313" key="2">
    <source>
        <dbReference type="EMBL" id="PLN85903.1"/>
    </source>
</evidence>
<keyword evidence="1" id="KW-1133">Transmembrane helix</keyword>
<accession>A0A2J5I7C7</accession>
<dbReference type="AlphaFoldDB" id="A0A2J5I7C7"/>
<name>A0A2J5I7C7_9EURO</name>
<organism evidence="2 3">
    <name type="scientific">Aspergillus taichungensis</name>
    <dbReference type="NCBI Taxonomy" id="482145"/>
    <lineage>
        <taxon>Eukaryota</taxon>
        <taxon>Fungi</taxon>
        <taxon>Dikarya</taxon>
        <taxon>Ascomycota</taxon>
        <taxon>Pezizomycotina</taxon>
        <taxon>Eurotiomycetes</taxon>
        <taxon>Eurotiomycetidae</taxon>
        <taxon>Eurotiales</taxon>
        <taxon>Aspergillaceae</taxon>
        <taxon>Aspergillus</taxon>
        <taxon>Aspergillus subgen. Circumdati</taxon>
    </lineage>
</organism>
<evidence type="ECO:0000313" key="3">
    <source>
        <dbReference type="Proteomes" id="UP000235023"/>
    </source>
</evidence>
<dbReference type="EMBL" id="KZ559501">
    <property type="protein sequence ID" value="PLN85903.1"/>
    <property type="molecule type" value="Genomic_DNA"/>
</dbReference>
<keyword evidence="1" id="KW-0812">Transmembrane</keyword>
<protein>
    <submittedName>
        <fullName evidence="2">Uncharacterized protein</fullName>
    </submittedName>
</protein>
<proteinExistence type="predicted"/>
<feature type="transmembrane region" description="Helical" evidence="1">
    <location>
        <begin position="40"/>
        <end position="66"/>
    </location>
</feature>
<sequence>MFICSFVHFTFLVPQILIVSDCICFYFGKRRWKMCGKWFSSLYLTLLYFTFLDLFCLFLAFLFPFFRSRFRMIWLA</sequence>